<evidence type="ECO:0000256" key="10">
    <source>
        <dbReference type="SAM" id="Phobius"/>
    </source>
</evidence>
<keyword evidence="6" id="KW-0333">Golgi apparatus</keyword>
<keyword evidence="2" id="KW-0813">Transport</keyword>
<evidence type="ECO:0000256" key="4">
    <source>
        <dbReference type="ARBA" id="ARBA00022927"/>
    </source>
</evidence>
<keyword evidence="4" id="KW-0653">Protein transport</keyword>
<accession>A0A7R8CCH5</accession>
<dbReference type="CDD" id="cd15851">
    <property type="entry name" value="SNARE_Syntaxin6"/>
    <property type="match status" value="1"/>
</dbReference>
<dbReference type="Pfam" id="PF09177">
    <property type="entry name" value="STX6_10_61_N"/>
    <property type="match status" value="1"/>
</dbReference>
<keyword evidence="12" id="KW-1185">Reference proteome</keyword>
<evidence type="ECO:0000256" key="6">
    <source>
        <dbReference type="ARBA" id="ARBA00023034"/>
    </source>
</evidence>
<keyword evidence="5 10" id="KW-1133">Transmembrane helix</keyword>
<evidence type="ECO:0000256" key="5">
    <source>
        <dbReference type="ARBA" id="ARBA00022989"/>
    </source>
</evidence>
<feature type="transmembrane region" description="Helical" evidence="10">
    <location>
        <begin position="252"/>
        <end position="275"/>
    </location>
</feature>
<evidence type="ECO:0000256" key="2">
    <source>
        <dbReference type="ARBA" id="ARBA00022448"/>
    </source>
</evidence>
<sequence>MSLEDPFFVVKEEVLKALSKTRGLFERWKEEDCLRSNEEREWSSTELNNSLRSIEWDLEDLDDTVQIVEKNPARFKIDKAELLARKEFIKKTRDEVRCMKERASSAAKPQIQRNSLDNVPLGSPTTKGVKGSSTKYSRLPNDEFDEVPQPDLPGNDRLPTSQNNNQVSKMSESSSNIRCMSDSLGTDIDEHAIMLDEFGAEMANAESKLDATMRKMSKVIHMSNDRRQWMAIGILSSAMIIYTSDVTYMRKIGVPICGLIFVLMNETLHVLNVFCRKNIF</sequence>
<evidence type="ECO:0000256" key="8">
    <source>
        <dbReference type="ARBA" id="ARBA00037801"/>
    </source>
</evidence>
<dbReference type="OrthoDB" id="546861at2759"/>
<dbReference type="PROSITE" id="PS50192">
    <property type="entry name" value="T_SNARE"/>
    <property type="match status" value="1"/>
</dbReference>
<comment type="subcellular location">
    <subcellularLocation>
        <location evidence="8">Golgi apparatus</location>
        <location evidence="8">trans-Golgi network membrane</location>
        <topology evidence="8">Single-pass type IV membrane protein</topology>
    </subcellularLocation>
</comment>
<dbReference type="GO" id="GO:0005794">
    <property type="term" value="C:Golgi apparatus"/>
    <property type="evidence" value="ECO:0007669"/>
    <property type="project" value="UniProtKB-SubCell"/>
</dbReference>
<dbReference type="Gene3D" id="1.20.58.90">
    <property type="match status" value="1"/>
</dbReference>
<keyword evidence="3 10" id="KW-0812">Transmembrane</keyword>
<evidence type="ECO:0000313" key="11">
    <source>
        <dbReference type="EMBL" id="CAF2765985.1"/>
    </source>
</evidence>
<dbReference type="SUPFAM" id="SSF47661">
    <property type="entry name" value="t-snare proteins"/>
    <property type="match status" value="1"/>
</dbReference>
<comment type="similarity">
    <text evidence="1">Belongs to the syntaxin family.</text>
</comment>
<evidence type="ECO:0000256" key="7">
    <source>
        <dbReference type="ARBA" id="ARBA00023136"/>
    </source>
</evidence>
<dbReference type="SUPFAM" id="SSF58038">
    <property type="entry name" value="SNARE fusion complex"/>
    <property type="match status" value="1"/>
</dbReference>
<keyword evidence="7 10" id="KW-0472">Membrane</keyword>
<evidence type="ECO:0000313" key="12">
    <source>
        <dbReference type="Proteomes" id="UP000675881"/>
    </source>
</evidence>
<proteinExistence type="inferred from homology"/>
<dbReference type="EMBL" id="HG994580">
    <property type="protein sequence ID" value="CAF2765985.1"/>
    <property type="molecule type" value="Genomic_DNA"/>
</dbReference>
<name>A0A7R8CCH5_LEPSM</name>
<dbReference type="InterPro" id="IPR000727">
    <property type="entry name" value="T_SNARE_dom"/>
</dbReference>
<dbReference type="GO" id="GO:0016020">
    <property type="term" value="C:membrane"/>
    <property type="evidence" value="ECO:0007669"/>
    <property type="project" value="InterPro"/>
</dbReference>
<dbReference type="FunFam" id="1.20.58.90:FF:000004">
    <property type="entry name" value="Syntaxin 10"/>
    <property type="match status" value="1"/>
</dbReference>
<dbReference type="Proteomes" id="UP000675881">
    <property type="component" value="Chromosome 1"/>
</dbReference>
<dbReference type="GO" id="GO:0015031">
    <property type="term" value="P:protein transport"/>
    <property type="evidence" value="ECO:0007669"/>
    <property type="project" value="UniProtKB-KW"/>
</dbReference>
<dbReference type="InterPro" id="IPR010989">
    <property type="entry name" value="SNARE"/>
</dbReference>
<dbReference type="InterPro" id="IPR015260">
    <property type="entry name" value="Syntaxin-6/10/61_N"/>
</dbReference>
<dbReference type="CDD" id="cd21443">
    <property type="entry name" value="SNARE_NTD_STX6_STX10"/>
    <property type="match status" value="1"/>
</dbReference>
<evidence type="ECO:0000256" key="9">
    <source>
        <dbReference type="SAM" id="MobiDB-lite"/>
    </source>
</evidence>
<feature type="compositionally biased region" description="Polar residues" evidence="9">
    <location>
        <begin position="111"/>
        <end position="136"/>
    </location>
</feature>
<gene>
    <name evidence="11" type="ORF">LSAA_673</name>
</gene>
<feature type="compositionally biased region" description="Polar residues" evidence="9">
    <location>
        <begin position="158"/>
        <end position="176"/>
    </location>
</feature>
<organism evidence="11 12">
    <name type="scientific">Lepeophtheirus salmonis</name>
    <name type="common">Salmon louse</name>
    <name type="synonym">Caligus salmonis</name>
    <dbReference type="NCBI Taxonomy" id="72036"/>
    <lineage>
        <taxon>Eukaryota</taxon>
        <taxon>Metazoa</taxon>
        <taxon>Ecdysozoa</taxon>
        <taxon>Arthropoda</taxon>
        <taxon>Crustacea</taxon>
        <taxon>Multicrustacea</taxon>
        <taxon>Hexanauplia</taxon>
        <taxon>Copepoda</taxon>
        <taxon>Siphonostomatoida</taxon>
        <taxon>Caligidae</taxon>
        <taxon>Lepeophtheirus</taxon>
    </lineage>
</organism>
<protein>
    <submittedName>
        <fullName evidence="11">Syntaxin-6</fullName>
    </submittedName>
</protein>
<reference evidence="11" key="1">
    <citation type="submission" date="2021-02" db="EMBL/GenBank/DDBJ databases">
        <authorList>
            <person name="Bekaert M."/>
        </authorList>
    </citation>
    <scope>NUCLEOTIDE SEQUENCE</scope>
    <source>
        <strain evidence="11">IoA-00</strain>
    </source>
</reference>
<evidence type="ECO:0000256" key="3">
    <source>
        <dbReference type="ARBA" id="ARBA00022692"/>
    </source>
</evidence>
<feature type="region of interest" description="Disordered" evidence="9">
    <location>
        <begin position="100"/>
        <end position="176"/>
    </location>
</feature>
<dbReference type="GO" id="GO:0048193">
    <property type="term" value="P:Golgi vesicle transport"/>
    <property type="evidence" value="ECO:0007669"/>
    <property type="project" value="InterPro"/>
</dbReference>
<evidence type="ECO:0000256" key="1">
    <source>
        <dbReference type="ARBA" id="ARBA00009063"/>
    </source>
</evidence>
<dbReference type="AlphaFoldDB" id="A0A7R8CCH5"/>
<dbReference type="Gene3D" id="1.20.5.110">
    <property type="match status" value="1"/>
</dbReference>